<name>A0A4U5M599_STECR</name>
<evidence type="ECO:0000256" key="6">
    <source>
        <dbReference type="ARBA" id="ARBA00023136"/>
    </source>
</evidence>
<evidence type="ECO:0000256" key="1">
    <source>
        <dbReference type="ARBA" id="ARBA00004653"/>
    </source>
</evidence>
<evidence type="ECO:0000256" key="8">
    <source>
        <dbReference type="ARBA" id="ARBA00041866"/>
    </source>
</evidence>
<dbReference type="PANTHER" id="PTHR10778:SF8">
    <property type="entry name" value="ADENOSINE 3'-PHOSPHO 5'-PHOSPHOSULFATE TRANSPORTER 2"/>
    <property type="match status" value="1"/>
</dbReference>
<feature type="transmembrane region" description="Helical" evidence="10">
    <location>
        <begin position="73"/>
        <end position="91"/>
    </location>
</feature>
<accession>A0A4U5M599</accession>
<feature type="transmembrane region" description="Helical" evidence="10">
    <location>
        <begin position="314"/>
        <end position="336"/>
    </location>
</feature>
<organism evidence="11 12">
    <name type="scientific">Steinernema carpocapsae</name>
    <name type="common">Entomopathogenic nematode</name>
    <dbReference type="NCBI Taxonomy" id="34508"/>
    <lineage>
        <taxon>Eukaryota</taxon>
        <taxon>Metazoa</taxon>
        <taxon>Ecdysozoa</taxon>
        <taxon>Nematoda</taxon>
        <taxon>Chromadorea</taxon>
        <taxon>Rhabditida</taxon>
        <taxon>Tylenchina</taxon>
        <taxon>Panagrolaimomorpha</taxon>
        <taxon>Strongyloidoidea</taxon>
        <taxon>Steinernematidae</taxon>
        <taxon>Steinernema</taxon>
    </lineage>
</organism>
<comment type="similarity">
    <text evidence="2">Belongs to the nucleotide-sugar transporter family. SLC35B subfamily.</text>
</comment>
<evidence type="ECO:0000256" key="4">
    <source>
        <dbReference type="ARBA" id="ARBA00022692"/>
    </source>
</evidence>
<dbReference type="AlphaFoldDB" id="A0A4U5M599"/>
<evidence type="ECO:0000256" key="2">
    <source>
        <dbReference type="ARBA" id="ARBA00010694"/>
    </source>
</evidence>
<evidence type="ECO:0000256" key="9">
    <source>
        <dbReference type="ARBA" id="ARBA00042729"/>
    </source>
</evidence>
<feature type="transmembrane region" description="Helical" evidence="10">
    <location>
        <begin position="189"/>
        <end position="208"/>
    </location>
</feature>
<feature type="transmembrane region" description="Helical" evidence="10">
    <location>
        <begin position="220"/>
        <end position="237"/>
    </location>
</feature>
<feature type="transmembrane region" description="Helical" evidence="10">
    <location>
        <begin position="103"/>
        <end position="121"/>
    </location>
</feature>
<dbReference type="Proteomes" id="UP000298663">
    <property type="component" value="Unassembled WGS sequence"/>
</dbReference>
<evidence type="ECO:0000256" key="3">
    <source>
        <dbReference type="ARBA" id="ARBA00022448"/>
    </source>
</evidence>
<feature type="transmembrane region" description="Helical" evidence="10">
    <location>
        <begin position="342"/>
        <end position="361"/>
    </location>
</feature>
<keyword evidence="5 10" id="KW-1133">Transmembrane helix</keyword>
<dbReference type="GO" id="GO:0005789">
    <property type="term" value="C:endoplasmic reticulum membrane"/>
    <property type="evidence" value="ECO:0007669"/>
    <property type="project" value="TreeGrafter"/>
</dbReference>
<keyword evidence="3" id="KW-0813">Transport</keyword>
<reference evidence="11 12" key="1">
    <citation type="journal article" date="2015" name="Genome Biol.">
        <title>Comparative genomics of Steinernema reveals deeply conserved gene regulatory networks.</title>
        <authorList>
            <person name="Dillman A.R."/>
            <person name="Macchietto M."/>
            <person name="Porter C.F."/>
            <person name="Rogers A."/>
            <person name="Williams B."/>
            <person name="Antoshechkin I."/>
            <person name="Lee M.M."/>
            <person name="Goodwin Z."/>
            <person name="Lu X."/>
            <person name="Lewis E.E."/>
            <person name="Goodrich-Blair H."/>
            <person name="Stock S.P."/>
            <person name="Adams B.J."/>
            <person name="Sternberg P.W."/>
            <person name="Mortazavi A."/>
        </authorList>
    </citation>
    <scope>NUCLEOTIDE SEQUENCE [LARGE SCALE GENOMIC DNA]</scope>
    <source>
        <strain evidence="11 12">ALL</strain>
    </source>
</reference>
<feature type="transmembrane region" description="Helical" evidence="10">
    <location>
        <begin position="288"/>
        <end position="307"/>
    </location>
</feature>
<gene>
    <name evidence="11" type="ORF">L596_024623</name>
</gene>
<dbReference type="OrthoDB" id="438495at2759"/>
<dbReference type="EMBL" id="AZBU02000009">
    <property type="protein sequence ID" value="TKR64026.1"/>
    <property type="molecule type" value="Genomic_DNA"/>
</dbReference>
<comment type="caution">
    <text evidence="11">The sequence shown here is derived from an EMBL/GenBank/DDBJ whole genome shotgun (WGS) entry which is preliminary data.</text>
</comment>
<evidence type="ECO:0000256" key="5">
    <source>
        <dbReference type="ARBA" id="ARBA00022989"/>
    </source>
</evidence>
<keyword evidence="4 10" id="KW-0812">Transmembrane</keyword>
<comment type="subcellular location">
    <subcellularLocation>
        <location evidence="1">Golgi apparatus membrane</location>
        <topology evidence="1">Multi-pass membrane protein</topology>
    </subcellularLocation>
</comment>
<protein>
    <recommendedName>
        <fullName evidence="7">Adenosine 3'-phospho 5'-phosphosulfate transporter 2</fullName>
    </recommendedName>
    <alternativeName>
        <fullName evidence="8">PAPS transporter 2</fullName>
    </alternativeName>
    <alternativeName>
        <fullName evidence="9">Solute carrier family 35 member B3 homolog</fullName>
    </alternativeName>
</protein>
<evidence type="ECO:0000256" key="7">
    <source>
        <dbReference type="ARBA" id="ARBA00039669"/>
    </source>
</evidence>
<dbReference type="InterPro" id="IPR013657">
    <property type="entry name" value="SCL35B1-4/HUT1"/>
</dbReference>
<keyword evidence="6 10" id="KW-0472">Membrane</keyword>
<feature type="transmembrane region" description="Helical" evidence="10">
    <location>
        <begin position="141"/>
        <end position="159"/>
    </location>
</feature>
<evidence type="ECO:0000256" key="10">
    <source>
        <dbReference type="SAM" id="Phobius"/>
    </source>
</evidence>
<reference evidence="11 12" key="2">
    <citation type="journal article" date="2019" name="G3 (Bethesda)">
        <title>Hybrid Assembly of the Genome of the Entomopathogenic Nematode Steinernema carpocapsae Identifies the X-Chromosome.</title>
        <authorList>
            <person name="Serra L."/>
            <person name="Macchietto M."/>
            <person name="Macias-Munoz A."/>
            <person name="McGill C.J."/>
            <person name="Rodriguez I.M."/>
            <person name="Rodriguez B."/>
            <person name="Murad R."/>
            <person name="Mortazavi A."/>
        </authorList>
    </citation>
    <scope>NUCLEOTIDE SEQUENCE [LARGE SCALE GENOMIC DNA]</scope>
    <source>
        <strain evidence="11 12">ALL</strain>
    </source>
</reference>
<dbReference type="GO" id="GO:0000139">
    <property type="term" value="C:Golgi membrane"/>
    <property type="evidence" value="ECO:0007669"/>
    <property type="project" value="UniProtKB-SubCell"/>
</dbReference>
<dbReference type="STRING" id="34508.A0A4U5M599"/>
<dbReference type="GO" id="GO:0046964">
    <property type="term" value="F:3'-phosphoadenosine 5'-phosphosulfate transmembrane transporter activity"/>
    <property type="evidence" value="ECO:0007669"/>
    <property type="project" value="TreeGrafter"/>
</dbReference>
<keyword evidence="12" id="KW-1185">Reference proteome</keyword>
<dbReference type="PANTHER" id="PTHR10778">
    <property type="entry name" value="SOLUTE CARRIER FAMILY 35 MEMBER B"/>
    <property type="match status" value="1"/>
</dbReference>
<evidence type="ECO:0000313" key="12">
    <source>
        <dbReference type="Proteomes" id="UP000298663"/>
    </source>
</evidence>
<feature type="transmembrane region" description="Helical" evidence="10">
    <location>
        <begin position="257"/>
        <end position="282"/>
    </location>
</feature>
<dbReference type="Pfam" id="PF08449">
    <property type="entry name" value="UAA"/>
    <property type="match status" value="1"/>
</dbReference>
<proteinExistence type="inferred from homology"/>
<sequence>MPTWHARFPLVQSRSICVLVDPGAPEEPREDEEAAETAMLPFQKKDVDDANATTPPIHLLGVNITKWKPWQQFVVLSSAVFVLYVGYGYCQELIFKLDGMKPFGAYLTLIQFWIYSILAYVERQFSHESGRRIPMKTYVQLAFYTVGTMVLSNASVGYLNYPTQVIFKCCKLVPVMIGGMLIQGKRYGLLDFAAVLLMTLGLTIFSYGDMKAAPNYDWRGYIMISGALVADAIIGNVQEKAMKGHKAGNNEMVLYSYSLGSLYVLAGTIISGEFWNAFWFFLEHPLQTYGYACIFSLLGYLGVNVVLTLVRTTGALTAVTVTTLRKAVTIALSFILFSKPFVVSYAIGGTIVLFGIYINLYSKNRVAFNALYRRFLHGKIAYKTQAMSV</sequence>
<evidence type="ECO:0000313" key="11">
    <source>
        <dbReference type="EMBL" id="TKR64026.1"/>
    </source>
</evidence>